<dbReference type="PANTHER" id="PTHR11461">
    <property type="entry name" value="SERINE PROTEASE INHIBITOR, SERPIN"/>
    <property type="match status" value="1"/>
</dbReference>
<keyword evidence="5" id="KW-0325">Glycoprotein</keyword>
<dbReference type="InterPro" id="IPR042178">
    <property type="entry name" value="Serpin_sf_1"/>
</dbReference>
<organism evidence="9 10">
    <name type="scientific">Varanus komodoensis</name>
    <name type="common">Komodo dragon</name>
    <dbReference type="NCBI Taxonomy" id="61221"/>
    <lineage>
        <taxon>Eukaryota</taxon>
        <taxon>Metazoa</taxon>
        <taxon>Chordata</taxon>
        <taxon>Craniata</taxon>
        <taxon>Vertebrata</taxon>
        <taxon>Euteleostomi</taxon>
        <taxon>Lepidosauria</taxon>
        <taxon>Squamata</taxon>
        <taxon>Bifurcata</taxon>
        <taxon>Unidentata</taxon>
        <taxon>Episquamata</taxon>
        <taxon>Toxicofera</taxon>
        <taxon>Anguimorpha</taxon>
        <taxon>Paleoanguimorpha</taxon>
        <taxon>Varanoidea</taxon>
        <taxon>Varanidae</taxon>
        <taxon>Varanus</taxon>
    </lineage>
</organism>
<evidence type="ECO:0000259" key="8">
    <source>
        <dbReference type="SMART" id="SM00093"/>
    </source>
</evidence>
<evidence type="ECO:0000256" key="4">
    <source>
        <dbReference type="ARBA" id="ARBA00022900"/>
    </source>
</evidence>
<evidence type="ECO:0000256" key="5">
    <source>
        <dbReference type="ARBA" id="ARBA00023180"/>
    </source>
</evidence>
<dbReference type="InterPro" id="IPR036186">
    <property type="entry name" value="Serpin_sf"/>
</dbReference>
<dbReference type="Gene3D" id="3.30.497.10">
    <property type="entry name" value="Antithrombin, subunit I, domain 2"/>
    <property type="match status" value="1"/>
</dbReference>
<dbReference type="Gene3D" id="2.30.39.10">
    <property type="entry name" value="Alpha-1-antitrypsin, domain 1"/>
    <property type="match status" value="1"/>
</dbReference>
<dbReference type="FunFam" id="2.30.39.10:FF:000003">
    <property type="entry name" value="alpha-1-antitrypsin isoform X1"/>
    <property type="match status" value="1"/>
</dbReference>
<dbReference type="InterPro" id="IPR000215">
    <property type="entry name" value="Serpin_fam"/>
</dbReference>
<reference evidence="9" key="1">
    <citation type="submission" date="2025-08" db="UniProtKB">
        <authorList>
            <consortium name="Ensembl"/>
        </authorList>
    </citation>
    <scope>IDENTIFICATION</scope>
</reference>
<dbReference type="FunFam" id="3.30.497.10:FF:000001">
    <property type="entry name" value="Serine protease inhibitor"/>
    <property type="match status" value="1"/>
</dbReference>
<dbReference type="GO" id="GO:0004867">
    <property type="term" value="F:serine-type endopeptidase inhibitor activity"/>
    <property type="evidence" value="ECO:0007669"/>
    <property type="project" value="UniProtKB-KW"/>
</dbReference>
<keyword evidence="3 7" id="KW-0732">Signal</keyword>
<feature type="chain" id="PRO_5034903180" description="Serpin domain-containing protein" evidence="7">
    <location>
        <begin position="21"/>
        <end position="404"/>
    </location>
</feature>
<protein>
    <recommendedName>
        <fullName evidence="8">Serpin domain-containing protein</fullName>
    </recommendedName>
</protein>
<keyword evidence="4" id="KW-0722">Serine protease inhibitor</keyword>
<dbReference type="InterPro" id="IPR023796">
    <property type="entry name" value="Serpin_dom"/>
</dbReference>
<dbReference type="PANTHER" id="PTHR11461:SF165">
    <property type="entry name" value="ALPHA-1-ANTITRYPSIN"/>
    <property type="match status" value="1"/>
</dbReference>
<evidence type="ECO:0000256" key="1">
    <source>
        <dbReference type="ARBA" id="ARBA00009500"/>
    </source>
</evidence>
<evidence type="ECO:0000313" key="9">
    <source>
        <dbReference type="Ensembl" id="ENSVKKP00000000788.1"/>
    </source>
</evidence>
<dbReference type="Gene3D" id="2.10.310.10">
    <property type="entry name" value="Serpins superfamily"/>
    <property type="match status" value="1"/>
</dbReference>
<dbReference type="Pfam" id="PF00079">
    <property type="entry name" value="Serpin"/>
    <property type="match status" value="1"/>
</dbReference>
<feature type="signal peptide" evidence="7">
    <location>
        <begin position="1"/>
        <end position="20"/>
    </location>
</feature>
<evidence type="ECO:0000256" key="6">
    <source>
        <dbReference type="RuleBase" id="RU000411"/>
    </source>
</evidence>
<keyword evidence="10" id="KW-1185">Reference proteome</keyword>
<sequence>MNSAIFLCLVLVGLCSVTHGHHVPVELNSTAAPALKLSPANTHFGLELLRQISSASPSKNVIFSPICISSAMALLVMGTNSDSRTQILDTLGFNMTDIQEKEIHDGFHNLFALLTHPDNLFHLDIGEALFVKESLQLLQKFLDDVHAYYDTEILTSNFQEPAEAEKQINSYVEKKTQGKITNLVKGLSPETALVLVNYIIFGAWKKPFDSKFTTEKDFILADGTKVKVPMMAGSGWFHYLFDEELSCTVLQLDYNGSAIAYFVLPDAGKMEQLEKALSMDILVKWAQRIQRKTAQVFLPKFNISSSYELKEILSKMGITDIFTDRADLSGITGQPLKVTKISHRAVVTVDESGTEAAAAGAIEMIPMSIPPTLSFHHEFLFLIMHPDTRSLLFIGKMVNPENEA</sequence>
<evidence type="ECO:0000256" key="3">
    <source>
        <dbReference type="ARBA" id="ARBA00022729"/>
    </source>
</evidence>
<evidence type="ECO:0000313" key="10">
    <source>
        <dbReference type="Proteomes" id="UP000694545"/>
    </source>
</evidence>
<accession>A0A8D2II84</accession>
<keyword evidence="2" id="KW-0646">Protease inhibitor</keyword>
<dbReference type="SMART" id="SM00093">
    <property type="entry name" value="SERPIN"/>
    <property type="match status" value="1"/>
</dbReference>
<dbReference type="Proteomes" id="UP000694545">
    <property type="component" value="Unplaced"/>
</dbReference>
<dbReference type="AlphaFoldDB" id="A0A8D2II84"/>
<proteinExistence type="inferred from homology"/>
<comment type="similarity">
    <text evidence="1 6">Belongs to the serpin family.</text>
</comment>
<evidence type="ECO:0000256" key="7">
    <source>
        <dbReference type="SAM" id="SignalP"/>
    </source>
</evidence>
<dbReference type="InterPro" id="IPR042185">
    <property type="entry name" value="Serpin_sf_2"/>
</dbReference>
<dbReference type="OMA" id="MEIMPMS"/>
<dbReference type="GO" id="GO:0005615">
    <property type="term" value="C:extracellular space"/>
    <property type="evidence" value="ECO:0007669"/>
    <property type="project" value="InterPro"/>
</dbReference>
<dbReference type="Ensembl" id="ENSVKKT00000000818.1">
    <property type="protein sequence ID" value="ENSVKKP00000000788.1"/>
    <property type="gene ID" value="ENSVKKG00000000598.1"/>
</dbReference>
<reference evidence="9" key="2">
    <citation type="submission" date="2025-09" db="UniProtKB">
        <authorList>
            <consortium name="Ensembl"/>
        </authorList>
    </citation>
    <scope>IDENTIFICATION</scope>
</reference>
<dbReference type="SUPFAM" id="SSF56574">
    <property type="entry name" value="Serpins"/>
    <property type="match status" value="1"/>
</dbReference>
<feature type="domain" description="Serpin" evidence="8">
    <location>
        <begin position="46"/>
        <end position="400"/>
    </location>
</feature>
<name>A0A8D2II84_VARKO</name>
<evidence type="ECO:0000256" key="2">
    <source>
        <dbReference type="ARBA" id="ARBA00022690"/>
    </source>
</evidence>